<proteinExistence type="predicted"/>
<dbReference type="AlphaFoldDB" id="X1KWI0"/>
<organism evidence="1">
    <name type="scientific">marine sediment metagenome</name>
    <dbReference type="NCBI Taxonomy" id="412755"/>
    <lineage>
        <taxon>unclassified sequences</taxon>
        <taxon>metagenomes</taxon>
        <taxon>ecological metagenomes</taxon>
    </lineage>
</organism>
<reference evidence="1" key="1">
    <citation type="journal article" date="2014" name="Front. Microbiol.">
        <title>High frequency of phylogenetically diverse reductive dehalogenase-homologous genes in deep subseafloor sedimentary metagenomes.</title>
        <authorList>
            <person name="Kawai M."/>
            <person name="Futagami T."/>
            <person name="Toyoda A."/>
            <person name="Takaki Y."/>
            <person name="Nishi S."/>
            <person name="Hori S."/>
            <person name="Arai W."/>
            <person name="Tsubouchi T."/>
            <person name="Morono Y."/>
            <person name="Uchiyama I."/>
            <person name="Ito T."/>
            <person name="Fujiyama A."/>
            <person name="Inagaki F."/>
            <person name="Takami H."/>
        </authorList>
    </citation>
    <scope>NUCLEOTIDE SEQUENCE</scope>
    <source>
        <strain evidence="1">Expedition CK06-06</strain>
    </source>
</reference>
<evidence type="ECO:0000313" key="1">
    <source>
        <dbReference type="EMBL" id="GAH94504.1"/>
    </source>
</evidence>
<protein>
    <submittedName>
        <fullName evidence="1">Uncharacterized protein</fullName>
    </submittedName>
</protein>
<feature type="non-terminal residue" evidence="1">
    <location>
        <position position="1"/>
    </location>
</feature>
<comment type="caution">
    <text evidence="1">The sequence shown here is derived from an EMBL/GenBank/DDBJ whole genome shotgun (WGS) entry which is preliminary data.</text>
</comment>
<accession>X1KWI0</accession>
<feature type="non-terminal residue" evidence="1">
    <location>
        <position position="41"/>
    </location>
</feature>
<sequence length="41" mass="4461">GLNSPFASQVRWLETAGIALLRGHGRVTGERTVTVERPDGR</sequence>
<gene>
    <name evidence="1" type="ORF">S03H2_72885</name>
</gene>
<name>X1KWI0_9ZZZZ</name>
<dbReference type="EMBL" id="BARU01049577">
    <property type="protein sequence ID" value="GAH94504.1"/>
    <property type="molecule type" value="Genomic_DNA"/>
</dbReference>